<evidence type="ECO:0000256" key="5">
    <source>
        <dbReference type="ARBA" id="ARBA00048200"/>
    </source>
</evidence>
<dbReference type="InterPro" id="IPR036291">
    <property type="entry name" value="NAD(P)-bd_dom_sf"/>
</dbReference>
<protein>
    <recommendedName>
        <fullName evidence="4 6">dTDP-4-dehydrorhamnose reductase</fullName>
        <ecNumber evidence="3 6">1.1.1.133</ecNumber>
    </recommendedName>
</protein>
<dbReference type="STRING" id="152573.SAMN04488051_102468"/>
<dbReference type="Gene3D" id="3.40.50.720">
    <property type="entry name" value="NAD(P)-binding Rossmann-like Domain"/>
    <property type="match status" value="1"/>
</dbReference>
<dbReference type="AlphaFoldDB" id="A0A1H4A3P9"/>
<proteinExistence type="inferred from homology"/>
<feature type="domain" description="RmlD-like substrate binding" evidence="7">
    <location>
        <begin position="1"/>
        <end position="285"/>
    </location>
</feature>
<dbReference type="Proteomes" id="UP000198773">
    <property type="component" value="Unassembled WGS sequence"/>
</dbReference>
<comment type="catalytic activity">
    <reaction evidence="5 6">
        <text>dTDP-beta-L-rhamnose + NADP(+) = dTDP-4-dehydro-beta-L-rhamnose + NADPH + H(+)</text>
        <dbReference type="Rhea" id="RHEA:21796"/>
        <dbReference type="ChEBI" id="CHEBI:15378"/>
        <dbReference type="ChEBI" id="CHEBI:57510"/>
        <dbReference type="ChEBI" id="CHEBI:57783"/>
        <dbReference type="ChEBI" id="CHEBI:58349"/>
        <dbReference type="ChEBI" id="CHEBI:62830"/>
        <dbReference type="EC" id="1.1.1.133"/>
    </reaction>
</comment>
<dbReference type="InterPro" id="IPR029903">
    <property type="entry name" value="RmlD-like-bd"/>
</dbReference>
<dbReference type="Gene3D" id="3.90.25.10">
    <property type="entry name" value="UDP-galactose 4-epimerase, domain 1"/>
    <property type="match status" value="1"/>
</dbReference>
<gene>
    <name evidence="8" type="ORF">SAMN04488051_102468</name>
</gene>
<keyword evidence="6" id="KW-0560">Oxidoreductase</keyword>
<keyword evidence="9" id="KW-1185">Reference proteome</keyword>
<comment type="cofactor">
    <cofactor evidence="6">
        <name>Mg(2+)</name>
        <dbReference type="ChEBI" id="CHEBI:18420"/>
    </cofactor>
    <text evidence="6">Binds 1 Mg(2+) ion per monomer.</text>
</comment>
<organism evidence="8 9">
    <name type="scientific">Alkalimonas amylolytica</name>
    <dbReference type="NCBI Taxonomy" id="152573"/>
    <lineage>
        <taxon>Bacteria</taxon>
        <taxon>Pseudomonadati</taxon>
        <taxon>Pseudomonadota</taxon>
        <taxon>Gammaproteobacteria</taxon>
        <taxon>Alkalimonas</taxon>
    </lineage>
</organism>
<accession>A0A1H4A3P9</accession>
<dbReference type="CDD" id="cd05254">
    <property type="entry name" value="dTDP_HR_like_SDR_e"/>
    <property type="match status" value="1"/>
</dbReference>
<dbReference type="GO" id="GO:0008831">
    <property type="term" value="F:dTDP-4-dehydrorhamnose reductase activity"/>
    <property type="evidence" value="ECO:0007669"/>
    <property type="project" value="UniProtKB-EC"/>
</dbReference>
<dbReference type="PANTHER" id="PTHR10491:SF4">
    <property type="entry name" value="METHIONINE ADENOSYLTRANSFERASE 2 SUBUNIT BETA"/>
    <property type="match status" value="1"/>
</dbReference>
<sequence>MKLLLTGSSGQVGTELKQQLAGQAGLLMPSRAELDLADEAAVQAYLKQHQPQVILNAAAYTAVDLAETEQAAALALNAQLPALLARYCAKSGAYLLHYSTDYVYPGTGSEPWQEDSPTGPLNYYGQTKLQGDLAVLAQCPAALIFRTSWVYSVHGKNFRNTILRLAKQQAELRIVADQIGAPTAASLIAAISLQALQRFQQGQPMTGGVYHLAPRGYGSWYDFAQAIVKQAMKQGEALVLLPEAIQPIPSSDYPTPAQRPLNSRLCVDKLERALGIRLPEWQELLAFKTQ</sequence>
<keyword evidence="6" id="KW-0521">NADP</keyword>
<dbReference type="OrthoDB" id="9803892at2"/>
<evidence type="ECO:0000256" key="2">
    <source>
        <dbReference type="ARBA" id="ARBA00010944"/>
    </source>
</evidence>
<dbReference type="SUPFAM" id="SSF51735">
    <property type="entry name" value="NAD(P)-binding Rossmann-fold domains"/>
    <property type="match status" value="1"/>
</dbReference>
<dbReference type="GO" id="GO:0019305">
    <property type="term" value="P:dTDP-rhamnose biosynthetic process"/>
    <property type="evidence" value="ECO:0007669"/>
    <property type="project" value="UniProtKB-UniPathway"/>
</dbReference>
<dbReference type="RefSeq" id="WP_091340900.1">
    <property type="nucleotide sequence ID" value="NZ_FNRM01000002.1"/>
</dbReference>
<dbReference type="NCBIfam" id="TIGR01214">
    <property type="entry name" value="rmlD"/>
    <property type="match status" value="1"/>
</dbReference>
<dbReference type="UniPathway" id="UPA00124"/>
<name>A0A1H4A3P9_ALKAM</name>
<comment type="similarity">
    <text evidence="2 6">Belongs to the dTDP-4-dehydrorhamnose reductase family.</text>
</comment>
<comment type="pathway">
    <text evidence="1 6">Carbohydrate biosynthesis; dTDP-L-rhamnose biosynthesis.</text>
</comment>
<dbReference type="GO" id="GO:0005829">
    <property type="term" value="C:cytosol"/>
    <property type="evidence" value="ECO:0007669"/>
    <property type="project" value="TreeGrafter"/>
</dbReference>
<dbReference type="Pfam" id="PF04321">
    <property type="entry name" value="RmlD_sub_bind"/>
    <property type="match status" value="1"/>
</dbReference>
<dbReference type="InterPro" id="IPR005913">
    <property type="entry name" value="dTDP_dehydrorham_reduct"/>
</dbReference>
<evidence type="ECO:0000259" key="7">
    <source>
        <dbReference type="Pfam" id="PF04321"/>
    </source>
</evidence>
<evidence type="ECO:0000313" key="9">
    <source>
        <dbReference type="Proteomes" id="UP000198773"/>
    </source>
</evidence>
<comment type="function">
    <text evidence="6">Catalyzes the reduction of dTDP-6-deoxy-L-lyxo-4-hexulose to yield dTDP-L-rhamnose.</text>
</comment>
<dbReference type="EC" id="1.1.1.133" evidence="3 6"/>
<evidence type="ECO:0000256" key="4">
    <source>
        <dbReference type="ARBA" id="ARBA00017099"/>
    </source>
</evidence>
<dbReference type="EMBL" id="FNRM01000002">
    <property type="protein sequence ID" value="SEA30162.1"/>
    <property type="molecule type" value="Genomic_DNA"/>
</dbReference>
<evidence type="ECO:0000256" key="6">
    <source>
        <dbReference type="RuleBase" id="RU364082"/>
    </source>
</evidence>
<reference evidence="8 9" key="1">
    <citation type="submission" date="2016-10" db="EMBL/GenBank/DDBJ databases">
        <authorList>
            <person name="de Groot N.N."/>
        </authorList>
    </citation>
    <scope>NUCLEOTIDE SEQUENCE [LARGE SCALE GENOMIC DNA]</scope>
    <source>
        <strain evidence="8 9">CGMCC 1.3430</strain>
    </source>
</reference>
<evidence type="ECO:0000256" key="3">
    <source>
        <dbReference type="ARBA" id="ARBA00012929"/>
    </source>
</evidence>
<dbReference type="PANTHER" id="PTHR10491">
    <property type="entry name" value="DTDP-4-DEHYDRORHAMNOSE REDUCTASE"/>
    <property type="match status" value="1"/>
</dbReference>
<evidence type="ECO:0000313" key="8">
    <source>
        <dbReference type="EMBL" id="SEA30162.1"/>
    </source>
</evidence>
<dbReference type="GO" id="GO:0009243">
    <property type="term" value="P:O antigen biosynthetic process"/>
    <property type="evidence" value="ECO:0007669"/>
    <property type="project" value="UniProtKB-UniPathway"/>
</dbReference>
<dbReference type="UniPathway" id="UPA00281"/>
<evidence type="ECO:0000256" key="1">
    <source>
        <dbReference type="ARBA" id="ARBA00004781"/>
    </source>
</evidence>